<feature type="region of interest" description="Disordered" evidence="7">
    <location>
        <begin position="160"/>
        <end position="187"/>
    </location>
</feature>
<reference evidence="9" key="1">
    <citation type="submission" date="2019-04" db="EMBL/GenBank/DDBJ databases">
        <title>Moraxella osloensis CCUG 73412, isolated from corneal scrapings as causative agent of keratitis.</title>
        <authorList>
            <person name="Connolly G."/>
            <person name="Jaen-Luchoro D."/>
            <person name="Pinyeiro-Iglesias B."/>
            <person name="Curry A."/>
            <person name="Knowles S."/>
            <person name="Moore E.R.B."/>
        </authorList>
    </citation>
    <scope>NUCLEOTIDE SEQUENCE</scope>
    <source>
        <strain evidence="9">CCUG 73412</strain>
    </source>
</reference>
<gene>
    <name evidence="6 9" type="primary">nusB</name>
    <name evidence="9" type="ORF">E6P75_06025</name>
</gene>
<dbReference type="GO" id="GO:0003723">
    <property type="term" value="F:RNA binding"/>
    <property type="evidence" value="ECO:0007669"/>
    <property type="project" value="UniProtKB-UniRule"/>
</dbReference>
<dbReference type="GO" id="GO:0031564">
    <property type="term" value="P:transcription antitermination"/>
    <property type="evidence" value="ECO:0007669"/>
    <property type="project" value="UniProtKB-KW"/>
</dbReference>
<evidence type="ECO:0000256" key="3">
    <source>
        <dbReference type="ARBA" id="ARBA00022884"/>
    </source>
</evidence>
<dbReference type="GO" id="GO:0005829">
    <property type="term" value="C:cytosol"/>
    <property type="evidence" value="ECO:0007669"/>
    <property type="project" value="TreeGrafter"/>
</dbReference>
<organism evidence="9">
    <name type="scientific">Faucicola osloensis</name>
    <name type="common">Moraxella osloensis</name>
    <dbReference type="NCBI Taxonomy" id="34062"/>
    <lineage>
        <taxon>Bacteria</taxon>
        <taxon>Pseudomonadati</taxon>
        <taxon>Pseudomonadota</taxon>
        <taxon>Gammaproteobacteria</taxon>
        <taxon>Moraxellales</taxon>
        <taxon>Moraxellaceae</taxon>
        <taxon>Faucicola</taxon>
    </lineage>
</organism>
<dbReference type="Pfam" id="PF01029">
    <property type="entry name" value="NusB"/>
    <property type="match status" value="1"/>
</dbReference>
<accession>A0AAW6TFZ2</accession>
<dbReference type="InterPro" id="IPR011605">
    <property type="entry name" value="NusB_fam"/>
</dbReference>
<dbReference type="EMBL" id="SSCJ01000004">
    <property type="protein sequence ID" value="MDI4509767.1"/>
    <property type="molecule type" value="Genomic_DNA"/>
</dbReference>
<evidence type="ECO:0000256" key="2">
    <source>
        <dbReference type="ARBA" id="ARBA00022814"/>
    </source>
</evidence>
<evidence type="ECO:0000256" key="6">
    <source>
        <dbReference type="HAMAP-Rule" id="MF_00073"/>
    </source>
</evidence>
<keyword evidence="2 6" id="KW-0889">Transcription antitermination</keyword>
<proteinExistence type="inferred from homology"/>
<feature type="domain" description="NusB/RsmB/TIM44" evidence="8">
    <location>
        <begin position="30"/>
        <end position="155"/>
    </location>
</feature>
<evidence type="ECO:0000256" key="5">
    <source>
        <dbReference type="ARBA" id="ARBA00023163"/>
    </source>
</evidence>
<dbReference type="InterPro" id="IPR035926">
    <property type="entry name" value="NusB-like_sf"/>
</dbReference>
<evidence type="ECO:0000256" key="1">
    <source>
        <dbReference type="ARBA" id="ARBA00005952"/>
    </source>
</evidence>
<dbReference type="Gene3D" id="1.10.940.10">
    <property type="entry name" value="NusB-like"/>
    <property type="match status" value="1"/>
</dbReference>
<name>A0AAW6TFZ2_FAUOS</name>
<evidence type="ECO:0000256" key="4">
    <source>
        <dbReference type="ARBA" id="ARBA00023015"/>
    </source>
</evidence>
<dbReference type="HAMAP" id="MF_00073">
    <property type="entry name" value="NusB"/>
    <property type="match status" value="1"/>
</dbReference>
<feature type="compositionally biased region" description="Basic and acidic residues" evidence="7">
    <location>
        <begin position="160"/>
        <end position="173"/>
    </location>
</feature>
<keyword evidence="5 6" id="KW-0804">Transcription</keyword>
<dbReference type="InterPro" id="IPR006027">
    <property type="entry name" value="NusB_RsmB_TIM44"/>
</dbReference>
<keyword evidence="3 6" id="KW-0694">RNA-binding</keyword>
<evidence type="ECO:0000313" key="9">
    <source>
        <dbReference type="EMBL" id="MDI4509767.1"/>
    </source>
</evidence>
<dbReference type="NCBIfam" id="TIGR01951">
    <property type="entry name" value="nusB"/>
    <property type="match status" value="1"/>
</dbReference>
<dbReference type="PANTHER" id="PTHR11078">
    <property type="entry name" value="N UTILIZATION SUBSTANCE PROTEIN B-RELATED"/>
    <property type="match status" value="1"/>
</dbReference>
<comment type="caution">
    <text evidence="9">The sequence shown here is derived from an EMBL/GenBank/DDBJ whole genome shotgun (WGS) entry which is preliminary data.</text>
</comment>
<dbReference type="AlphaFoldDB" id="A0AAW6TFZ2"/>
<comment type="similarity">
    <text evidence="1 6">Belongs to the NusB family.</text>
</comment>
<dbReference type="PANTHER" id="PTHR11078:SF3">
    <property type="entry name" value="ANTITERMINATION NUSB DOMAIN-CONTAINING PROTEIN"/>
    <property type="match status" value="1"/>
</dbReference>
<comment type="function">
    <text evidence="6">Involved in transcription antitermination. Required for transcription of ribosomal RNA (rRNA) genes. Binds specifically to the boxA antiterminator sequence of the ribosomal RNA (rrn) operons.</text>
</comment>
<protein>
    <recommendedName>
        <fullName evidence="6">Transcription antitermination protein NusB</fullName>
    </recommendedName>
    <alternativeName>
        <fullName evidence="6">Antitermination factor NusB</fullName>
    </alternativeName>
</protein>
<evidence type="ECO:0000256" key="7">
    <source>
        <dbReference type="SAM" id="MobiDB-lite"/>
    </source>
</evidence>
<dbReference type="GO" id="GO:0006353">
    <property type="term" value="P:DNA-templated transcription termination"/>
    <property type="evidence" value="ECO:0007669"/>
    <property type="project" value="UniProtKB-UniRule"/>
</dbReference>
<keyword evidence="4 6" id="KW-0805">Transcription regulation</keyword>
<sequence length="187" mass="21249">MTDNSTQTTPQQQASQDNAVNYKTSLTAIRKARRFVVQGLYEWLLTGNPSHEIEAHTRSENAMHTVHLGYYHELLSKIIEQSDDLIAYIDSLLDRPWTRLDKVEQAVLLVGAYEMKQHLEVPYKVVIDEAIQLNTHFGSSDGYKMIHVVMDKIAKDARMPEVEADAKKAKTEDAPQPPSQATIEEEK</sequence>
<dbReference type="SUPFAM" id="SSF48013">
    <property type="entry name" value="NusB-like"/>
    <property type="match status" value="1"/>
</dbReference>
<evidence type="ECO:0000259" key="8">
    <source>
        <dbReference type="Pfam" id="PF01029"/>
    </source>
</evidence>